<organism evidence="1 2">
    <name type="scientific">Papilio xuthus</name>
    <name type="common">Asian swallowtail butterfly</name>
    <dbReference type="NCBI Taxonomy" id="66420"/>
    <lineage>
        <taxon>Eukaryota</taxon>
        <taxon>Metazoa</taxon>
        <taxon>Ecdysozoa</taxon>
        <taxon>Arthropoda</taxon>
        <taxon>Hexapoda</taxon>
        <taxon>Insecta</taxon>
        <taxon>Pterygota</taxon>
        <taxon>Neoptera</taxon>
        <taxon>Endopterygota</taxon>
        <taxon>Lepidoptera</taxon>
        <taxon>Glossata</taxon>
        <taxon>Ditrysia</taxon>
        <taxon>Papilionoidea</taxon>
        <taxon>Papilionidae</taxon>
        <taxon>Papilioninae</taxon>
        <taxon>Papilio</taxon>
    </lineage>
</organism>
<dbReference type="EMBL" id="KQ458880">
    <property type="protein sequence ID" value="KPJ04609.1"/>
    <property type="molecule type" value="Genomic_DNA"/>
</dbReference>
<dbReference type="Proteomes" id="UP000053268">
    <property type="component" value="Unassembled WGS sequence"/>
</dbReference>
<evidence type="ECO:0000313" key="2">
    <source>
        <dbReference type="Proteomes" id="UP000053268"/>
    </source>
</evidence>
<accession>A0A194QGR5</accession>
<proteinExistence type="predicted"/>
<keyword evidence="2" id="KW-1185">Reference proteome</keyword>
<reference evidence="1 2" key="1">
    <citation type="journal article" date="2015" name="Nat. Commun.">
        <title>Outbred genome sequencing and CRISPR/Cas9 gene editing in butterflies.</title>
        <authorList>
            <person name="Li X."/>
            <person name="Fan D."/>
            <person name="Zhang W."/>
            <person name="Liu G."/>
            <person name="Zhang L."/>
            <person name="Zhao L."/>
            <person name="Fang X."/>
            <person name="Chen L."/>
            <person name="Dong Y."/>
            <person name="Chen Y."/>
            <person name="Ding Y."/>
            <person name="Zhao R."/>
            <person name="Feng M."/>
            <person name="Zhu Y."/>
            <person name="Feng Y."/>
            <person name="Jiang X."/>
            <person name="Zhu D."/>
            <person name="Xiang H."/>
            <person name="Feng X."/>
            <person name="Li S."/>
            <person name="Wang J."/>
            <person name="Zhang G."/>
            <person name="Kronforst M.R."/>
            <person name="Wang W."/>
        </authorList>
    </citation>
    <scope>NUCLEOTIDE SEQUENCE [LARGE SCALE GENOMIC DNA]</scope>
    <source>
        <strain evidence="1">Ya'a_city_454_Px</strain>
        <tissue evidence="1">Whole body</tissue>
    </source>
</reference>
<protein>
    <submittedName>
        <fullName evidence="1">Uncharacterized protein</fullName>
    </submittedName>
</protein>
<sequence>MAAEIVWWNITYIMKTRINKNFWRNRWNAVTPIASPVDTVNLTTAMDNLHIESAHNNFFFGSGLMNAQECWKCFWKGKTCKEGSKKKEILACIKLSNAKKLCCDKKFSCFVTVDHPGHIHIMNLMHANT</sequence>
<gene>
    <name evidence="1" type="ORF">RR46_03220</name>
</gene>
<evidence type="ECO:0000313" key="1">
    <source>
        <dbReference type="EMBL" id="KPJ04609.1"/>
    </source>
</evidence>
<name>A0A194QGR5_PAPXU</name>
<dbReference type="AlphaFoldDB" id="A0A194QGR5"/>